<evidence type="ECO:0000259" key="4">
    <source>
        <dbReference type="Pfam" id="PF25888"/>
    </source>
</evidence>
<feature type="domain" description="Replicative helicase loading/DNA remodeling protein DnaB N-terminal winged helix" evidence="4">
    <location>
        <begin position="11"/>
        <end position="185"/>
    </location>
</feature>
<feature type="region of interest" description="Disordered" evidence="2">
    <location>
        <begin position="338"/>
        <end position="363"/>
    </location>
</feature>
<protein>
    <submittedName>
        <fullName evidence="5">Uncharacterized protein</fullName>
    </submittedName>
</protein>
<feature type="compositionally biased region" description="Low complexity" evidence="2">
    <location>
        <begin position="342"/>
        <end position="355"/>
    </location>
</feature>
<evidence type="ECO:0000256" key="1">
    <source>
        <dbReference type="ARBA" id="ARBA00093462"/>
    </source>
</evidence>
<dbReference type="Pfam" id="PF07261">
    <property type="entry name" value="DnaB_2"/>
    <property type="match status" value="1"/>
</dbReference>
<gene>
    <name evidence="5" type="ORF">AOC36_05325</name>
</gene>
<evidence type="ECO:0000313" key="5">
    <source>
        <dbReference type="EMBL" id="AMC93419.1"/>
    </source>
</evidence>
<proteinExistence type="inferred from homology"/>
<reference evidence="5 6" key="1">
    <citation type="submission" date="2015-10" db="EMBL/GenBank/DDBJ databases">
        <title>Erysipelothrix larvae sp. LV19 isolated from the larval gut of the rhinoceros beetle, Trypoxylus dichotomus.</title>
        <authorList>
            <person name="Lim S."/>
            <person name="Kim B.-C."/>
        </authorList>
    </citation>
    <scope>NUCLEOTIDE SEQUENCE [LARGE SCALE GENOMIC DNA]</scope>
    <source>
        <strain evidence="5 6">LV19</strain>
    </source>
</reference>
<organism evidence="5 6">
    <name type="scientific">Erysipelothrix larvae</name>
    <dbReference type="NCBI Taxonomy" id="1514105"/>
    <lineage>
        <taxon>Bacteria</taxon>
        <taxon>Bacillati</taxon>
        <taxon>Bacillota</taxon>
        <taxon>Erysipelotrichia</taxon>
        <taxon>Erysipelotrichales</taxon>
        <taxon>Erysipelotrichaceae</taxon>
        <taxon>Erysipelothrix</taxon>
    </lineage>
</organism>
<sequence length="390" mass="44741">MKKVQYQCNCEHEINNDQLSALIRLYQPVFAFPALSLYLTLYELGRKHTNLSVEELCGIVQINSETLIQQRQELERFMLVRTFDGDDGVTLIVIKPLTMAQFIKHPMFGRLYALVRGSDAYKQISMECLNGKVKIDGNEITKPFDASRLSVWDEGLETTIDEHQTEVFAPHFDVDRFFSTMSDTVFPLSLRTDSLKRIIAEAGSLYQISYPDMKSILFNATNFSTRTLDEVKLVHAIDKEFRVSKRELPKQVENPYELDPVSFLQFKQNHTYIVDADRRLIESLSKNFEFTNPVINALLEYVLEINKDNLNRAYVEKIASTWKRRNVKTLSDALKEISQPAKNTSSKSTQKSKGTVVHQVPEYSKDDSIDEDVDALRKMLKDKLSKGGAS</sequence>
<evidence type="ECO:0000259" key="3">
    <source>
        <dbReference type="Pfam" id="PF07261"/>
    </source>
</evidence>
<comment type="similarity">
    <text evidence="1">Belongs to the DnaB/DnaD family.</text>
</comment>
<dbReference type="AlphaFoldDB" id="A0A0X8H039"/>
<dbReference type="EMBL" id="CP013213">
    <property type="protein sequence ID" value="AMC93419.1"/>
    <property type="molecule type" value="Genomic_DNA"/>
</dbReference>
<dbReference type="RefSeq" id="WP_067632189.1">
    <property type="nucleotide sequence ID" value="NZ_CP013213.1"/>
</dbReference>
<dbReference type="NCBIfam" id="TIGR01446">
    <property type="entry name" value="DnaD_dom"/>
    <property type="match status" value="1"/>
</dbReference>
<dbReference type="STRING" id="1514105.AOC36_05325"/>
<dbReference type="InterPro" id="IPR006343">
    <property type="entry name" value="DnaB/C_C"/>
</dbReference>
<dbReference type="InterPro" id="IPR034829">
    <property type="entry name" value="DnaD-like_sf"/>
</dbReference>
<dbReference type="KEGG" id="erl:AOC36_05325"/>
<name>A0A0X8H039_9FIRM</name>
<accession>A0A0X8H039</accession>
<dbReference type="SUPFAM" id="SSF158499">
    <property type="entry name" value="DnaD domain-like"/>
    <property type="match status" value="1"/>
</dbReference>
<dbReference type="Pfam" id="PF25888">
    <property type="entry name" value="WHD_DnaB"/>
    <property type="match status" value="1"/>
</dbReference>
<evidence type="ECO:0000313" key="6">
    <source>
        <dbReference type="Proteomes" id="UP000063781"/>
    </source>
</evidence>
<dbReference type="OrthoDB" id="1652900at2"/>
<evidence type="ECO:0000256" key="2">
    <source>
        <dbReference type="SAM" id="MobiDB-lite"/>
    </source>
</evidence>
<keyword evidence="6" id="KW-1185">Reference proteome</keyword>
<dbReference type="Gene3D" id="1.10.10.630">
    <property type="entry name" value="DnaD domain-like"/>
    <property type="match status" value="1"/>
</dbReference>
<dbReference type="InterPro" id="IPR058660">
    <property type="entry name" value="WHD_DnaB"/>
</dbReference>
<feature type="domain" description="DnaB/C C-terminal" evidence="3">
    <location>
        <begin position="267"/>
        <end position="336"/>
    </location>
</feature>
<dbReference type="Proteomes" id="UP000063781">
    <property type="component" value="Chromosome"/>
</dbReference>